<dbReference type="InterPro" id="IPR037171">
    <property type="entry name" value="NagB/RpiA_transferase-like"/>
</dbReference>
<dbReference type="InterPro" id="IPR018321">
    <property type="entry name" value="Glucosamine6P_isomerase_CS"/>
</dbReference>
<reference evidence="1" key="1">
    <citation type="submission" date="2009-04" db="EMBL/GenBank/DDBJ databases">
        <authorList>
            <person name="Weinstock G."/>
            <person name="Sodergren E."/>
            <person name="Clifton S."/>
            <person name="Fulton L."/>
            <person name="Fulton B."/>
            <person name="Courtney L."/>
            <person name="Fronick C."/>
            <person name="Harrison M."/>
            <person name="Strong C."/>
            <person name="Farmer C."/>
            <person name="Delahaunty K."/>
            <person name="Markovic C."/>
            <person name="Hall O."/>
            <person name="Minx P."/>
            <person name="Tomlinson C."/>
            <person name="Mitreva M."/>
            <person name="Nelson J."/>
            <person name="Hou S."/>
            <person name="Wollam A."/>
            <person name="Pepin K.H."/>
            <person name="Johnson M."/>
            <person name="Bhonagiri V."/>
            <person name="Nash W.E."/>
            <person name="Warren W."/>
            <person name="Chinwalla A."/>
            <person name="Mardis E.R."/>
            <person name="Wilson R.K."/>
        </authorList>
    </citation>
    <scope>NUCLEOTIDE SEQUENCE [LARGE SCALE GENOMIC DNA]</scope>
    <source>
        <strain evidence="1">DSM 14600</strain>
    </source>
</reference>
<evidence type="ECO:0000313" key="2">
    <source>
        <dbReference type="Proteomes" id="UP000003494"/>
    </source>
</evidence>
<sequence length="279" mass="31076">MREGGKMSGNYFQISEERLGEGAKIPILKLGDSGEVFYEIALEMADEIEKNNQAGKKTVFICPVGPVGQYPIFVRLVNRRGISLRDCWFINMDEYLNDDDSYIDIEDPLSFRGFMNREVYSKINPDLVMPPVQRIFPDPADCGRIHRLIEELGGVDICFGGIGINGHLAFNEAEDNLPAEEFAKLPTRVLDISQETRTANAIGDRNGAIDAMPRRAVTIGICEILAARKVRLGVFRDWHRAVIRQAAYGQVSGHFPATLLQGHADALIIANQNAARQPF</sequence>
<dbReference type="PROSITE" id="PS01161">
    <property type="entry name" value="GLC_GALNAC_ISOMERASE"/>
    <property type="match status" value="1"/>
</dbReference>
<dbReference type="eggNOG" id="COG0363">
    <property type="taxonomic scope" value="Bacteria"/>
</dbReference>
<dbReference type="InterPro" id="IPR052960">
    <property type="entry name" value="GlcN6P_deaminase-like"/>
</dbReference>
<dbReference type="PANTHER" id="PTHR42892">
    <property type="entry name" value="GLUCOSAMINE-6-PHOSPHATE DEAMINASE-LIKE PROTEIN BT_0258-RELATED"/>
    <property type="match status" value="1"/>
</dbReference>
<organism evidence="1 2">
    <name type="scientific">Shuttleworthella satelles DSM 14600</name>
    <dbReference type="NCBI Taxonomy" id="626523"/>
    <lineage>
        <taxon>Bacteria</taxon>
        <taxon>Bacillati</taxon>
        <taxon>Bacillota</taxon>
        <taxon>Clostridia</taxon>
        <taxon>Lachnospirales</taxon>
        <taxon>Lachnospiraceae</taxon>
        <taxon>Shuttleworthella</taxon>
    </lineage>
</organism>
<dbReference type="STRING" id="626523.GCWU000342_00211"/>
<dbReference type="GO" id="GO:0004342">
    <property type="term" value="F:glucosamine-6-phosphate deaminase activity"/>
    <property type="evidence" value="ECO:0007669"/>
    <property type="project" value="InterPro"/>
</dbReference>
<accession>C4GA58</accession>
<protein>
    <submittedName>
        <fullName evidence="1">Glucosamine-6-phosphate isomerase/6-phosphogluconolactonase</fullName>
    </submittedName>
</protein>
<dbReference type="GO" id="GO:0006044">
    <property type="term" value="P:N-acetylglucosamine metabolic process"/>
    <property type="evidence" value="ECO:0007669"/>
    <property type="project" value="InterPro"/>
</dbReference>
<dbReference type="EMBL" id="ACIP02000001">
    <property type="protein sequence ID" value="EEP28862.1"/>
    <property type="molecule type" value="Genomic_DNA"/>
</dbReference>
<dbReference type="AlphaFoldDB" id="C4GA58"/>
<gene>
    <name evidence="1" type="ORF">GCWU000342_00211</name>
</gene>
<keyword evidence="1" id="KW-0413">Isomerase</keyword>
<dbReference type="SUPFAM" id="SSF100950">
    <property type="entry name" value="NagB/RpiA/CoA transferase-like"/>
    <property type="match status" value="1"/>
</dbReference>
<proteinExistence type="predicted"/>
<keyword evidence="2" id="KW-1185">Reference proteome</keyword>
<dbReference type="Proteomes" id="UP000003494">
    <property type="component" value="Unassembled WGS sequence"/>
</dbReference>
<evidence type="ECO:0000313" key="1">
    <source>
        <dbReference type="EMBL" id="EEP28862.1"/>
    </source>
</evidence>
<comment type="caution">
    <text evidence="1">The sequence shown here is derived from an EMBL/GenBank/DDBJ whole genome shotgun (WGS) entry which is preliminary data.</text>
</comment>
<dbReference type="GO" id="GO:0016853">
    <property type="term" value="F:isomerase activity"/>
    <property type="evidence" value="ECO:0007669"/>
    <property type="project" value="UniProtKB-KW"/>
</dbReference>
<name>C4GA58_9FIRM</name>
<dbReference type="PANTHER" id="PTHR42892:SF1">
    <property type="entry name" value="GLUCOSAMINE-6-PHOSPHATE ISOMERASE"/>
    <property type="match status" value="1"/>
</dbReference>
<dbReference type="Gene3D" id="3.40.50.1360">
    <property type="match status" value="1"/>
</dbReference>
<dbReference type="HOGENOM" id="CLU_076838_0_0_9"/>